<evidence type="ECO:0000256" key="1">
    <source>
        <dbReference type="ARBA" id="ARBA00004141"/>
    </source>
</evidence>
<dbReference type="InterPro" id="IPR002379">
    <property type="entry name" value="ATPase_proteolipid_c-like_dom"/>
</dbReference>
<sequence length="173" mass="18716">MWMIIFFLIGAYIPLHYLNYSILQGTSPFLSCFGIVMCIALSSIGTAKGYQSIGRYMIGASIKSPRVGTRALLGIVICEANFFFCLVMSNLLLIRMNEVKSYGGQFILFTSGFIAGVCSYCSSLASGIICAIITMMDSKDPSLFYKLVFLEIIPAGIGILGLVLGLVLSDKAV</sequence>
<dbReference type="CDD" id="cd18178">
    <property type="entry name" value="ATP-synt_Vo_c_ATP6F_rpt2"/>
    <property type="match status" value="1"/>
</dbReference>
<keyword evidence="11" id="KW-1185">Reference proteome</keyword>
<dbReference type="InterPro" id="IPR035921">
    <property type="entry name" value="F/V-ATP_Csub_sf"/>
</dbReference>
<feature type="domain" description="V-ATPase proteolipid subunit C-like" evidence="9">
    <location>
        <begin position="33"/>
        <end position="92"/>
    </location>
</feature>
<evidence type="ECO:0000256" key="3">
    <source>
        <dbReference type="ARBA" id="ARBA00022448"/>
    </source>
</evidence>
<feature type="domain" description="V-ATPase proteolipid subunit C-like" evidence="9">
    <location>
        <begin position="110"/>
        <end position="168"/>
    </location>
</feature>
<organism evidence="10 11">
    <name type="scientific">Ordospora colligata OC4</name>
    <dbReference type="NCBI Taxonomy" id="1354746"/>
    <lineage>
        <taxon>Eukaryota</taxon>
        <taxon>Fungi</taxon>
        <taxon>Fungi incertae sedis</taxon>
        <taxon>Microsporidia</taxon>
        <taxon>Ordosporidae</taxon>
        <taxon>Ordospora</taxon>
    </lineage>
</organism>
<dbReference type="OrthoDB" id="10264021at2759"/>
<dbReference type="FunCoup" id="A0A0B2UKE9">
    <property type="interactions" value="31"/>
</dbReference>
<dbReference type="HOGENOM" id="CLU_107724_0_0_1"/>
<dbReference type="Proteomes" id="UP000031056">
    <property type="component" value="Unassembled WGS sequence"/>
</dbReference>
<dbReference type="VEuPathDB" id="MicrosporidiaDB:M896_060200"/>
<evidence type="ECO:0000313" key="11">
    <source>
        <dbReference type="Proteomes" id="UP000031056"/>
    </source>
</evidence>
<dbReference type="InParanoid" id="A0A0B2UKE9"/>
<keyword evidence="3" id="KW-0813">Transport</keyword>
<comment type="subcellular location">
    <subcellularLocation>
        <location evidence="1">Membrane</location>
        <topology evidence="1">Multi-pass membrane protein</topology>
    </subcellularLocation>
</comment>
<keyword evidence="4 8" id="KW-0812">Transmembrane</keyword>
<dbReference type="GeneID" id="26261891"/>
<keyword evidence="7 8" id="KW-0472">Membrane</keyword>
<accession>A0A0B2UKE9</accession>
<evidence type="ECO:0000256" key="6">
    <source>
        <dbReference type="ARBA" id="ARBA00023065"/>
    </source>
</evidence>
<evidence type="ECO:0000256" key="5">
    <source>
        <dbReference type="ARBA" id="ARBA00022989"/>
    </source>
</evidence>
<dbReference type="Gene3D" id="1.20.120.610">
    <property type="entry name" value="lithium bound rotor ring of v- atpase"/>
    <property type="match status" value="1"/>
</dbReference>
<dbReference type="PANTHER" id="PTHR10263">
    <property type="entry name" value="V-TYPE PROTON ATPASE PROTEOLIPID SUBUNIT"/>
    <property type="match status" value="1"/>
</dbReference>
<keyword evidence="5 8" id="KW-1133">Transmembrane helix</keyword>
<reference evidence="10 11" key="1">
    <citation type="journal article" date="2014" name="MBio">
        <title>The Ordospora colligata genome; evolution of extreme reduction in microsporidia and host-to-parasite horizontal gene transfer.</title>
        <authorList>
            <person name="Pombert J.-F."/>
            <person name="Haag K.L."/>
            <person name="Beidas S."/>
            <person name="Ebert D."/>
            <person name="Keeling P.J."/>
        </authorList>
    </citation>
    <scope>NUCLEOTIDE SEQUENCE [LARGE SCALE GENOMIC DNA]</scope>
    <source>
        <strain evidence="10 11">OC4</strain>
    </source>
</reference>
<dbReference type="AlphaFoldDB" id="A0A0B2UKE9"/>
<evidence type="ECO:0000256" key="7">
    <source>
        <dbReference type="ARBA" id="ARBA00023136"/>
    </source>
</evidence>
<gene>
    <name evidence="10" type="ORF">M896_060200</name>
</gene>
<evidence type="ECO:0000259" key="9">
    <source>
        <dbReference type="Pfam" id="PF00137"/>
    </source>
</evidence>
<feature type="transmembrane region" description="Helical" evidence="8">
    <location>
        <begin position="71"/>
        <end position="94"/>
    </location>
</feature>
<feature type="transmembrane region" description="Helical" evidence="8">
    <location>
        <begin position="5"/>
        <end position="22"/>
    </location>
</feature>
<dbReference type="STRING" id="1354746.A0A0B2UKE9"/>
<name>A0A0B2UKE9_9MICR</name>
<feature type="transmembrane region" description="Helical" evidence="8">
    <location>
        <begin position="28"/>
        <end position="50"/>
    </location>
</feature>
<proteinExistence type="inferred from homology"/>
<dbReference type="RefSeq" id="XP_014563564.1">
    <property type="nucleotide sequence ID" value="XM_014708078.1"/>
</dbReference>
<dbReference type="GO" id="GO:0015078">
    <property type="term" value="F:proton transmembrane transporter activity"/>
    <property type="evidence" value="ECO:0007669"/>
    <property type="project" value="InterPro"/>
</dbReference>
<evidence type="ECO:0000256" key="8">
    <source>
        <dbReference type="SAM" id="Phobius"/>
    </source>
</evidence>
<evidence type="ECO:0000313" key="10">
    <source>
        <dbReference type="EMBL" id="KHN69522.1"/>
    </source>
</evidence>
<feature type="transmembrane region" description="Helical" evidence="8">
    <location>
        <begin position="106"/>
        <end position="135"/>
    </location>
</feature>
<dbReference type="SUPFAM" id="SSF81333">
    <property type="entry name" value="F1F0 ATP synthase subunit C"/>
    <property type="match status" value="2"/>
</dbReference>
<evidence type="ECO:0000256" key="2">
    <source>
        <dbReference type="ARBA" id="ARBA00007296"/>
    </source>
</evidence>
<protein>
    <submittedName>
        <fullName evidence="10">Putative ATPase</fullName>
    </submittedName>
</protein>
<keyword evidence="6" id="KW-0406">Ion transport</keyword>
<comment type="similarity">
    <text evidence="2">Belongs to the V-ATPase proteolipid subunit family.</text>
</comment>
<dbReference type="Pfam" id="PF00137">
    <property type="entry name" value="ATP-synt_C"/>
    <property type="match status" value="2"/>
</dbReference>
<comment type="caution">
    <text evidence="10">The sequence shown here is derived from an EMBL/GenBank/DDBJ whole genome shotgun (WGS) entry which is preliminary data.</text>
</comment>
<feature type="transmembrane region" description="Helical" evidence="8">
    <location>
        <begin position="147"/>
        <end position="168"/>
    </location>
</feature>
<dbReference type="EMBL" id="JOKQ01000006">
    <property type="protein sequence ID" value="KHN69522.1"/>
    <property type="molecule type" value="Genomic_DNA"/>
</dbReference>
<evidence type="ECO:0000256" key="4">
    <source>
        <dbReference type="ARBA" id="ARBA00022692"/>
    </source>
</evidence>
<dbReference type="GO" id="GO:0033177">
    <property type="term" value="C:proton-transporting two-sector ATPase complex, proton-transporting domain"/>
    <property type="evidence" value="ECO:0007669"/>
    <property type="project" value="InterPro"/>
</dbReference>